<dbReference type="EMBL" id="CP034539">
    <property type="protein sequence ID" value="AZQ35944.1"/>
    <property type="molecule type" value="Genomic_DNA"/>
</dbReference>
<proteinExistence type="predicted"/>
<evidence type="ECO:0000313" key="1">
    <source>
        <dbReference type="EMBL" id="AZQ35944.1"/>
    </source>
</evidence>
<keyword evidence="2" id="KW-1185">Reference proteome</keyword>
<organism evidence="1 2">
    <name type="scientific">Streptomyces cyaneochromogenes</name>
    <dbReference type="NCBI Taxonomy" id="2496836"/>
    <lineage>
        <taxon>Bacteria</taxon>
        <taxon>Bacillati</taxon>
        <taxon>Actinomycetota</taxon>
        <taxon>Actinomycetes</taxon>
        <taxon>Kitasatosporales</taxon>
        <taxon>Streptomycetaceae</taxon>
        <taxon>Streptomyces</taxon>
    </lineage>
</organism>
<dbReference type="AlphaFoldDB" id="A0A3Q9EPC5"/>
<dbReference type="RefSeq" id="WP_126393411.1">
    <property type="nucleotide sequence ID" value="NZ_CP034539.1"/>
</dbReference>
<dbReference type="OrthoDB" id="4252999at2"/>
<reference evidence="1 2" key="1">
    <citation type="journal article" date="2019" name="Int. J. Syst. Evol. Microbiol.">
        <title>Streptomyces cyaneochromogenes sp. nov., a blue pigment-producing actinomycete from manganese-contaminated soil.</title>
        <authorList>
            <person name="Tang X."/>
            <person name="Zhao J."/>
            <person name="Li K."/>
            <person name="Chen Z."/>
            <person name="Sun Y."/>
            <person name="Gao J."/>
        </authorList>
    </citation>
    <scope>NUCLEOTIDE SEQUENCE [LARGE SCALE GENOMIC DNA]</scope>
    <source>
        <strain evidence="1 2">MK-45</strain>
    </source>
</reference>
<gene>
    <name evidence="1" type="ORF">EJ357_22705</name>
</gene>
<dbReference type="Proteomes" id="UP000280298">
    <property type="component" value="Chromosome"/>
</dbReference>
<dbReference type="KEGG" id="scya:EJ357_22705"/>
<evidence type="ECO:0000313" key="2">
    <source>
        <dbReference type="Proteomes" id="UP000280298"/>
    </source>
</evidence>
<sequence>MHSDPLREQLMRERARRELVISSIRAHLAEQPSPRAVRACARRWVRDVHFIADGVIAALNSTENE</sequence>
<protein>
    <submittedName>
        <fullName evidence="1">Uncharacterized protein</fullName>
    </submittedName>
</protein>
<name>A0A3Q9EPC5_9ACTN</name>
<accession>A0A3Q9EPC5</accession>